<proteinExistence type="predicted"/>
<evidence type="ECO:0000313" key="1">
    <source>
        <dbReference type="EMBL" id="BAY69603.1"/>
    </source>
</evidence>
<protein>
    <recommendedName>
        <fullName evidence="3">ApeA N-terminal domain-containing protein</fullName>
    </recommendedName>
</protein>
<accession>A0A1Z4KL43</accession>
<evidence type="ECO:0000313" key="2">
    <source>
        <dbReference type="Proteomes" id="UP000217507"/>
    </source>
</evidence>
<evidence type="ECO:0008006" key="3">
    <source>
        <dbReference type="Google" id="ProtNLM"/>
    </source>
</evidence>
<gene>
    <name evidence="1" type="ORF">NIES23_23970</name>
</gene>
<organism evidence="1 2">
    <name type="scientific">Trichormus variabilis NIES-23</name>
    <dbReference type="NCBI Taxonomy" id="1973479"/>
    <lineage>
        <taxon>Bacteria</taxon>
        <taxon>Bacillati</taxon>
        <taxon>Cyanobacteriota</taxon>
        <taxon>Cyanophyceae</taxon>
        <taxon>Nostocales</taxon>
        <taxon>Nostocaceae</taxon>
        <taxon>Trichormus</taxon>
    </lineage>
</organism>
<name>A0A1Z4KL43_ANAVA</name>
<dbReference type="Proteomes" id="UP000217507">
    <property type="component" value="Chromosome"/>
</dbReference>
<dbReference type="EMBL" id="AP018216">
    <property type="protein sequence ID" value="BAY69603.1"/>
    <property type="molecule type" value="Genomic_DNA"/>
</dbReference>
<reference evidence="1 2" key="1">
    <citation type="submission" date="2017-06" db="EMBL/GenBank/DDBJ databases">
        <title>Genome sequencing of cyanobaciteial culture collection at National Institute for Environmental Studies (NIES).</title>
        <authorList>
            <person name="Hirose Y."/>
            <person name="Shimura Y."/>
            <person name="Fujisawa T."/>
            <person name="Nakamura Y."/>
            <person name="Kawachi M."/>
        </authorList>
    </citation>
    <scope>NUCLEOTIDE SEQUENCE [LARGE SCALE GENOMIC DNA]</scope>
    <source>
        <strain evidence="1 2">NIES-23</strain>
    </source>
</reference>
<dbReference type="AlphaFoldDB" id="A0A1Z4KL43"/>
<sequence>MRIMLKQDYFANRLGDIYQYSRIPYKCGEGKSDQNTKYFWELCIDASGNIIFVLHGKEPLQNLENGSQIQSFSGISNDEIWEIECTNLHFLAQTGELPNRLTSFYLPDYIFLKKKEQETKHLTLAKAYFSNFIFSPLDCERGFFVKIKGKELCFQMLENNKQLVDLIDIQRINNAILSQVSIPINKYENIDAIKEEIISISWFLSFLDLNLNFTPLIEYYADNEVMQYSIENTVKNPFSRNYIIDNFRINGGIPKAFNDCYEIYKVLQPKIDINTCIGFLAEINQQKYIDLKLATMIMAYEYITFKYLLNKELTQDNIGDNIQKKLYQLNKYLRFIPSEMMKDNLRDSVRNPLFHQGRITLLTLSEKIDLFKKYYDLLIQIILRILSYNGEYISRVTHNPSQL</sequence>